<comment type="caution">
    <text evidence="2">The sequence shown here is derived from an EMBL/GenBank/DDBJ whole genome shotgun (WGS) entry which is preliminary data.</text>
</comment>
<protein>
    <submittedName>
        <fullName evidence="2">Uncharacterized protein</fullName>
    </submittedName>
</protein>
<reference evidence="2" key="1">
    <citation type="submission" date="2022-02" db="EMBL/GenBank/DDBJ databases">
        <title>Corynebacterium sp. from urogenital microbiome.</title>
        <authorList>
            <person name="Cappelli E.A."/>
            <person name="Ribeiro T.G."/>
            <person name="Peixe L."/>
        </authorList>
    </citation>
    <scope>NUCLEOTIDE SEQUENCE</scope>
    <source>
        <strain evidence="2">C21Ua_68</strain>
    </source>
</reference>
<proteinExistence type="predicted"/>
<dbReference type="EMBL" id="JAKMUZ010000008">
    <property type="protein sequence ID" value="MCZ9295995.1"/>
    <property type="molecule type" value="Genomic_DNA"/>
</dbReference>
<evidence type="ECO:0000256" key="1">
    <source>
        <dbReference type="SAM" id="Phobius"/>
    </source>
</evidence>
<feature type="transmembrane region" description="Helical" evidence="1">
    <location>
        <begin position="97"/>
        <end position="120"/>
    </location>
</feature>
<accession>A0A9X3LXN0</accession>
<evidence type="ECO:0000313" key="2">
    <source>
        <dbReference type="EMBL" id="MCZ9295995.1"/>
    </source>
</evidence>
<evidence type="ECO:0000313" key="3">
    <source>
        <dbReference type="EMBL" id="MEK0145496.1"/>
    </source>
</evidence>
<organism evidence="2 4">
    <name type="scientific">Corynebacterium yonathiae</name>
    <dbReference type="NCBI Taxonomy" id="2913504"/>
    <lineage>
        <taxon>Bacteria</taxon>
        <taxon>Bacillati</taxon>
        <taxon>Actinomycetota</taxon>
        <taxon>Actinomycetes</taxon>
        <taxon>Mycobacteriales</taxon>
        <taxon>Corynebacteriaceae</taxon>
        <taxon>Corynebacterium</taxon>
    </lineage>
</organism>
<dbReference type="EMBL" id="JBBMGJ010000008">
    <property type="protein sequence ID" value="MEK0145496.1"/>
    <property type="molecule type" value="Genomic_DNA"/>
</dbReference>
<evidence type="ECO:0000313" key="5">
    <source>
        <dbReference type="Proteomes" id="UP001371299"/>
    </source>
</evidence>
<feature type="transmembrane region" description="Helical" evidence="1">
    <location>
        <begin position="126"/>
        <end position="149"/>
    </location>
</feature>
<keyword evidence="1" id="KW-0812">Transmembrane</keyword>
<evidence type="ECO:0000313" key="4">
    <source>
        <dbReference type="Proteomes" id="UP001146439"/>
    </source>
</evidence>
<feature type="transmembrane region" description="Helical" evidence="1">
    <location>
        <begin position="71"/>
        <end position="90"/>
    </location>
</feature>
<feature type="transmembrane region" description="Helical" evidence="1">
    <location>
        <begin position="39"/>
        <end position="59"/>
    </location>
</feature>
<keyword evidence="5" id="KW-1185">Reference proteome</keyword>
<dbReference type="RefSeq" id="WP_238801346.1">
    <property type="nucleotide sequence ID" value="NZ_JAKMUZ010000008.1"/>
</dbReference>
<name>A0A9X3LXN0_9CORY</name>
<keyword evidence="1" id="KW-1133">Transmembrane helix</keyword>
<dbReference type="Proteomes" id="UP001371299">
    <property type="component" value="Unassembled WGS sequence"/>
</dbReference>
<dbReference type="Proteomes" id="UP001146439">
    <property type="component" value="Unassembled WGS sequence"/>
</dbReference>
<gene>
    <name evidence="2" type="ORF">L8V22_05385</name>
    <name evidence="3" type="ORF">WMQ01_05345</name>
</gene>
<sequence>MAATPLSADPNLHDINLHVKPGKERAPFFRYIRINLPRLTRALIVAVVALQAILTFYIAHTDFVIFPGQEVVLYAISILCAVFSVLGAVTRWRIWDFGLIPAIGALVLYFGALAGTPPWVWNGADIHLAAAWNTAAFCGIVYLIIYWALEYGVLVAYPDDQGFED</sequence>
<dbReference type="AlphaFoldDB" id="A0A9X3LXN0"/>
<reference evidence="3 5" key="2">
    <citation type="submission" date="2024-01" db="EMBL/GenBank/DDBJ databases">
        <title>Description of two novel Corynebacterium species isolated from human nasal passages and skin.</title>
        <authorList>
            <person name="Popowitch E."/>
            <person name="Tran T.H."/>
            <person name="Escapa I.F."/>
            <person name="Bhatt E."/>
            <person name="Sozat A.K."/>
            <person name="Roberts A.Q."/>
            <person name="Segre J.A."/>
            <person name="Kong H."/>
            <person name="Conlan S."/>
            <person name="Lemon K.P."/>
            <person name="Kelly M.S."/>
        </authorList>
    </citation>
    <scope>NUCLEOTIDE SEQUENCE [LARGE SCALE GENOMIC DNA]</scope>
    <source>
        <strain evidence="3 5">KPL2619</strain>
    </source>
</reference>
<keyword evidence="1" id="KW-0472">Membrane</keyword>